<evidence type="ECO:0000313" key="1">
    <source>
        <dbReference type="EMBL" id="PYF84494.1"/>
    </source>
</evidence>
<evidence type="ECO:0000313" key="2">
    <source>
        <dbReference type="Proteomes" id="UP000247551"/>
    </source>
</evidence>
<reference evidence="1 2" key="1">
    <citation type="submission" date="2018-06" db="EMBL/GenBank/DDBJ databases">
        <title>Genomic Encyclopedia of Type Strains, Phase III (KMG-III): the genomes of soil and plant-associated and newly described type strains.</title>
        <authorList>
            <person name="Whitman W."/>
        </authorList>
    </citation>
    <scope>NUCLEOTIDE SEQUENCE [LARGE SCALE GENOMIC DNA]</scope>
    <source>
        <strain evidence="1 2">CECT 7730</strain>
    </source>
</reference>
<keyword evidence="2" id="KW-1185">Reference proteome</keyword>
<dbReference type="EMBL" id="QKLW01000001">
    <property type="protein sequence ID" value="PYF84494.1"/>
    <property type="molecule type" value="Genomic_DNA"/>
</dbReference>
<dbReference type="AlphaFoldDB" id="A0A318V792"/>
<dbReference type="RefSeq" id="WP_281270035.1">
    <property type="nucleotide sequence ID" value="NZ_QKLW01000001.1"/>
</dbReference>
<sequence>MPAQIELDIWATVCETIMSNKALDMTYYSRSKDKVHSGALHSHE</sequence>
<protein>
    <submittedName>
        <fullName evidence="1">Uncharacterized protein</fullName>
    </submittedName>
</protein>
<gene>
    <name evidence="1" type="ORF">DFP75_101532</name>
</gene>
<dbReference type="Proteomes" id="UP000247551">
    <property type="component" value="Unassembled WGS sequence"/>
</dbReference>
<proteinExistence type="predicted"/>
<organism evidence="1 2">
    <name type="scientific">Marinomonas alcarazii</name>
    <dbReference type="NCBI Taxonomy" id="491949"/>
    <lineage>
        <taxon>Bacteria</taxon>
        <taxon>Pseudomonadati</taxon>
        <taxon>Pseudomonadota</taxon>
        <taxon>Gammaproteobacteria</taxon>
        <taxon>Oceanospirillales</taxon>
        <taxon>Oceanospirillaceae</taxon>
        <taxon>Marinomonas</taxon>
    </lineage>
</organism>
<comment type="caution">
    <text evidence="1">The sequence shown here is derived from an EMBL/GenBank/DDBJ whole genome shotgun (WGS) entry which is preliminary data.</text>
</comment>
<name>A0A318V792_9GAMM</name>
<accession>A0A318V792</accession>